<dbReference type="SMART" id="SM00422">
    <property type="entry name" value="HTH_MERR"/>
    <property type="match status" value="1"/>
</dbReference>
<keyword evidence="2" id="KW-0175">Coiled coil</keyword>
<accession>A0A174WWG2</accession>
<dbReference type="EMBL" id="BQNJ01000001">
    <property type="protein sequence ID" value="GKG98659.1"/>
    <property type="molecule type" value="Genomic_DNA"/>
</dbReference>
<evidence type="ECO:0000313" key="6">
    <source>
        <dbReference type="Proteomes" id="UP000434223"/>
    </source>
</evidence>
<dbReference type="InterPro" id="IPR000551">
    <property type="entry name" value="MerR-type_HTH_dom"/>
</dbReference>
<dbReference type="RefSeq" id="WP_006771160.1">
    <property type="nucleotide sequence ID" value="NZ_BQNJ01000001.1"/>
</dbReference>
<feature type="domain" description="HTH merR-type" evidence="3">
    <location>
        <begin position="1"/>
        <end position="71"/>
    </location>
</feature>
<evidence type="ECO:0000313" key="5">
    <source>
        <dbReference type="EMBL" id="MUB65644.1"/>
    </source>
</evidence>
<dbReference type="OrthoDB" id="9811174at2"/>
<dbReference type="PROSITE" id="PS50937">
    <property type="entry name" value="HTH_MERR_2"/>
    <property type="match status" value="1"/>
</dbReference>
<dbReference type="Proteomes" id="UP001055091">
    <property type="component" value="Unassembled WGS sequence"/>
</dbReference>
<proteinExistence type="predicted"/>
<feature type="coiled-coil region" evidence="2">
    <location>
        <begin position="97"/>
        <end position="124"/>
    </location>
</feature>
<name>A0A174WWG2_9FIRM</name>
<reference evidence="5 6" key="1">
    <citation type="submission" date="2019-09" db="EMBL/GenBank/DDBJ databases">
        <title>Draft genome sequencing of Hungatella hathewayi 123Y-2.</title>
        <authorList>
            <person name="Lv Q."/>
            <person name="Li S."/>
        </authorList>
    </citation>
    <scope>NUCLEOTIDE SEQUENCE [LARGE SCALE GENOMIC DNA]</scope>
    <source>
        <strain evidence="5 6">123Y-2</strain>
    </source>
</reference>
<reference evidence="4" key="2">
    <citation type="submission" date="2022-01" db="EMBL/GenBank/DDBJ databases">
        <title>Novel bile acid biosynthetic pathways are enriched in the microbiome of centenarians.</title>
        <authorList>
            <person name="Sato Y."/>
            <person name="Atarashi K."/>
            <person name="Plichta R.D."/>
            <person name="Arai Y."/>
            <person name="Sasajima S."/>
            <person name="Kearney M.S."/>
            <person name="Suda W."/>
            <person name="Takeshita K."/>
            <person name="Sasaki T."/>
            <person name="Okamoto S."/>
            <person name="Skelly N.A."/>
            <person name="Okamura Y."/>
            <person name="Vlamakis H."/>
            <person name="Li Y."/>
            <person name="Tanoue T."/>
            <person name="Takei H."/>
            <person name="Nittono H."/>
            <person name="Narushima S."/>
            <person name="Irie J."/>
            <person name="Itoh H."/>
            <person name="Moriya K."/>
            <person name="Sugiura Y."/>
            <person name="Suematsu M."/>
            <person name="Moritoki N."/>
            <person name="Shibata S."/>
            <person name="Littman R.D."/>
            <person name="Fischbach A.M."/>
            <person name="Uwamino Y."/>
            <person name="Inoue T."/>
            <person name="Honda A."/>
            <person name="Hattori M."/>
            <person name="Murai T."/>
            <person name="Xavier J.R."/>
            <person name="Hirose N."/>
            <person name="Honda K."/>
        </authorList>
    </citation>
    <scope>NUCLEOTIDE SEQUENCE</scope>
    <source>
        <strain evidence="4">CE91-St55</strain>
    </source>
</reference>
<dbReference type="Proteomes" id="UP000434223">
    <property type="component" value="Unassembled WGS sequence"/>
</dbReference>
<dbReference type="GO" id="GO:0003677">
    <property type="term" value="F:DNA binding"/>
    <property type="evidence" value="ECO:0007669"/>
    <property type="project" value="UniProtKB-KW"/>
</dbReference>
<dbReference type="CDD" id="cd01109">
    <property type="entry name" value="HTH_YyaN"/>
    <property type="match status" value="1"/>
</dbReference>
<evidence type="ECO:0000256" key="1">
    <source>
        <dbReference type="ARBA" id="ARBA00023125"/>
    </source>
</evidence>
<gene>
    <name evidence="4" type="ORF">CE91St55_06410</name>
    <name evidence="5" type="ORF">GNE07_21710</name>
</gene>
<evidence type="ECO:0000259" key="3">
    <source>
        <dbReference type="PROSITE" id="PS50937"/>
    </source>
</evidence>
<dbReference type="AlphaFoldDB" id="A0A174WWG2"/>
<comment type="caution">
    <text evidence="5">The sequence shown here is derived from an EMBL/GenBank/DDBJ whole genome shotgun (WGS) entry which is preliminary data.</text>
</comment>
<dbReference type="GeneID" id="93147234"/>
<dbReference type="PANTHER" id="PTHR30204">
    <property type="entry name" value="REDOX-CYCLING DRUG-SENSING TRANSCRIPTIONAL ACTIVATOR SOXR"/>
    <property type="match status" value="1"/>
</dbReference>
<sequence>MGYTIKLAAEKTHLSPNTLRYYEKEGLLLNVARTKSGIRSYSDQDLELLGLISCLKNTDMSIRQIRDFVNLSHQGPETLKERCELLIAHKCEVEKRMEEMQQHLEKVAHKIDHYTKEYEEYQLENKQ</sequence>
<dbReference type="PANTHER" id="PTHR30204:SF83">
    <property type="entry name" value="TRANSCRIPTIONAL REGULATOR, MERR FAMILY"/>
    <property type="match status" value="1"/>
</dbReference>
<organism evidence="5 6">
    <name type="scientific">Hungatella hathewayi</name>
    <dbReference type="NCBI Taxonomy" id="154046"/>
    <lineage>
        <taxon>Bacteria</taxon>
        <taxon>Bacillati</taxon>
        <taxon>Bacillota</taxon>
        <taxon>Clostridia</taxon>
        <taxon>Lachnospirales</taxon>
        <taxon>Lachnospiraceae</taxon>
        <taxon>Hungatella</taxon>
    </lineage>
</organism>
<dbReference type="SUPFAM" id="SSF46955">
    <property type="entry name" value="Putative DNA-binding domain"/>
    <property type="match status" value="1"/>
</dbReference>
<dbReference type="EMBL" id="WNME01000017">
    <property type="protein sequence ID" value="MUB65644.1"/>
    <property type="molecule type" value="Genomic_DNA"/>
</dbReference>
<dbReference type="InterPro" id="IPR047057">
    <property type="entry name" value="MerR_fam"/>
</dbReference>
<evidence type="ECO:0000313" key="4">
    <source>
        <dbReference type="EMBL" id="GKG98659.1"/>
    </source>
</evidence>
<protein>
    <submittedName>
        <fullName evidence="5">MerR family transcriptional regulator</fullName>
    </submittedName>
</protein>
<dbReference type="Pfam" id="PF13411">
    <property type="entry name" value="MerR_1"/>
    <property type="match status" value="1"/>
</dbReference>
<dbReference type="InterPro" id="IPR009061">
    <property type="entry name" value="DNA-bd_dom_put_sf"/>
</dbReference>
<keyword evidence="1" id="KW-0238">DNA-binding</keyword>
<dbReference type="Gene3D" id="1.10.1660.10">
    <property type="match status" value="1"/>
</dbReference>
<dbReference type="GO" id="GO:0003700">
    <property type="term" value="F:DNA-binding transcription factor activity"/>
    <property type="evidence" value="ECO:0007669"/>
    <property type="project" value="InterPro"/>
</dbReference>
<evidence type="ECO:0000256" key="2">
    <source>
        <dbReference type="SAM" id="Coils"/>
    </source>
</evidence>